<accession>A0A5C7J929</accession>
<keyword evidence="1" id="KW-0812">Transmembrane</keyword>
<sequence length="197" mass="21440">MKFLRKTNWVGGYTLVEIVTALATFTIIMLVVTQIFGRGIASYRETKKTQINLQSAQSMLNLLAKELRTSSIAASAPGTNSSTIRFFDYSQNSCIEYVINRSTGLVTRREAGYVDGDPADNTNDEQLNYCIGHSFVGSAETLLTGVTDQVIQVVNSSDDSTNPQVGKVTLSLTLGQGSNQSTIQTTVSLRDFNYTGL</sequence>
<keyword evidence="1" id="KW-0472">Membrane</keyword>
<dbReference type="AlphaFoldDB" id="A0A5C7J929"/>
<dbReference type="Proteomes" id="UP000321026">
    <property type="component" value="Unassembled WGS sequence"/>
</dbReference>
<keyword evidence="1" id="KW-1133">Transmembrane helix</keyword>
<reference evidence="2 3" key="1">
    <citation type="submission" date="2018-09" db="EMBL/GenBank/DDBJ databases">
        <title>Metagenome Assembled Genomes from an Advanced Water Purification Facility.</title>
        <authorList>
            <person name="Stamps B.W."/>
            <person name="Spear J.R."/>
        </authorList>
    </citation>
    <scope>NUCLEOTIDE SEQUENCE [LARGE SCALE GENOMIC DNA]</scope>
    <source>
        <strain evidence="2">Bin_63_2</strain>
    </source>
</reference>
<evidence type="ECO:0008006" key="4">
    <source>
        <dbReference type="Google" id="ProtNLM"/>
    </source>
</evidence>
<organism evidence="2 3">
    <name type="scientific">Candidatus Dojkabacteria bacterium</name>
    <dbReference type="NCBI Taxonomy" id="2099670"/>
    <lineage>
        <taxon>Bacteria</taxon>
        <taxon>Candidatus Dojkabacteria</taxon>
    </lineage>
</organism>
<evidence type="ECO:0000313" key="2">
    <source>
        <dbReference type="EMBL" id="TXG77728.1"/>
    </source>
</evidence>
<evidence type="ECO:0000256" key="1">
    <source>
        <dbReference type="SAM" id="Phobius"/>
    </source>
</evidence>
<comment type="caution">
    <text evidence="2">The sequence shown here is derived from an EMBL/GenBank/DDBJ whole genome shotgun (WGS) entry which is preliminary data.</text>
</comment>
<feature type="transmembrane region" description="Helical" evidence="1">
    <location>
        <begin position="12"/>
        <end position="37"/>
    </location>
</feature>
<name>A0A5C7J929_9BACT</name>
<proteinExistence type="predicted"/>
<dbReference type="EMBL" id="SSDS01000039">
    <property type="protein sequence ID" value="TXG77728.1"/>
    <property type="molecule type" value="Genomic_DNA"/>
</dbReference>
<protein>
    <recommendedName>
        <fullName evidence="4">Prepilin-type N-terminal cleavage/methylation domain-containing protein</fullName>
    </recommendedName>
</protein>
<dbReference type="InterPro" id="IPR012902">
    <property type="entry name" value="N_methyl_site"/>
</dbReference>
<gene>
    <name evidence="2" type="ORF">E6Q11_02285</name>
</gene>
<dbReference type="PROSITE" id="PS00409">
    <property type="entry name" value="PROKAR_NTER_METHYL"/>
    <property type="match status" value="1"/>
</dbReference>
<evidence type="ECO:0000313" key="3">
    <source>
        <dbReference type="Proteomes" id="UP000321026"/>
    </source>
</evidence>